<dbReference type="Gene3D" id="2.30.30.60">
    <property type="match status" value="1"/>
</dbReference>
<evidence type="ECO:0000256" key="6">
    <source>
        <dbReference type="ARBA" id="ARBA00023136"/>
    </source>
</evidence>
<protein>
    <submittedName>
        <fullName evidence="11">Mechanosensitive ion channel protein</fullName>
    </submittedName>
</protein>
<dbReference type="Pfam" id="PF21088">
    <property type="entry name" value="MS_channel_1st"/>
    <property type="match status" value="1"/>
</dbReference>
<evidence type="ECO:0000256" key="7">
    <source>
        <dbReference type="SAM" id="Phobius"/>
    </source>
</evidence>
<evidence type="ECO:0000256" key="2">
    <source>
        <dbReference type="ARBA" id="ARBA00008017"/>
    </source>
</evidence>
<accession>A0A315ES98</accession>
<dbReference type="Gene3D" id="1.10.287.1260">
    <property type="match status" value="1"/>
</dbReference>
<name>A0A315ES98_9BURK</name>
<keyword evidence="3" id="KW-1003">Cell membrane</keyword>
<evidence type="ECO:0000313" key="11">
    <source>
        <dbReference type="EMBL" id="PUE60111.1"/>
    </source>
</evidence>
<evidence type="ECO:0000256" key="3">
    <source>
        <dbReference type="ARBA" id="ARBA00022475"/>
    </source>
</evidence>
<evidence type="ECO:0000256" key="5">
    <source>
        <dbReference type="ARBA" id="ARBA00022989"/>
    </source>
</evidence>
<dbReference type="InterPro" id="IPR052702">
    <property type="entry name" value="MscS-like_channel"/>
</dbReference>
<dbReference type="Pfam" id="PF21082">
    <property type="entry name" value="MS_channel_3rd"/>
    <property type="match status" value="1"/>
</dbReference>
<dbReference type="InterPro" id="IPR049278">
    <property type="entry name" value="MS_channel_C"/>
</dbReference>
<feature type="transmembrane region" description="Helical" evidence="7">
    <location>
        <begin position="119"/>
        <end position="137"/>
    </location>
</feature>
<organism evidence="11 12">
    <name type="scientific">Limnohabitans curvus</name>
    <dbReference type="NCBI Taxonomy" id="323423"/>
    <lineage>
        <taxon>Bacteria</taxon>
        <taxon>Pseudomonadati</taxon>
        <taxon>Pseudomonadota</taxon>
        <taxon>Betaproteobacteria</taxon>
        <taxon>Burkholderiales</taxon>
        <taxon>Comamonadaceae</taxon>
        <taxon>Limnohabitans</taxon>
    </lineage>
</organism>
<dbReference type="GO" id="GO:0005886">
    <property type="term" value="C:plasma membrane"/>
    <property type="evidence" value="ECO:0007669"/>
    <property type="project" value="UniProtKB-SubCell"/>
</dbReference>
<dbReference type="EMBL" id="NESP01000001">
    <property type="protein sequence ID" value="PUE60111.1"/>
    <property type="molecule type" value="Genomic_DNA"/>
</dbReference>
<dbReference type="SUPFAM" id="SSF50182">
    <property type="entry name" value="Sm-like ribonucleoproteins"/>
    <property type="match status" value="1"/>
</dbReference>
<dbReference type="InterPro" id="IPR011014">
    <property type="entry name" value="MscS_channel_TM-2"/>
</dbReference>
<dbReference type="RefSeq" id="WP_108402489.1">
    <property type="nucleotide sequence ID" value="NZ_NESP01000001.1"/>
</dbReference>
<evidence type="ECO:0000256" key="4">
    <source>
        <dbReference type="ARBA" id="ARBA00022692"/>
    </source>
</evidence>
<keyword evidence="5 7" id="KW-1133">Transmembrane helix</keyword>
<keyword evidence="6 7" id="KW-0472">Membrane</keyword>
<evidence type="ECO:0000313" key="12">
    <source>
        <dbReference type="Proteomes" id="UP000251341"/>
    </source>
</evidence>
<dbReference type="InterPro" id="IPR049142">
    <property type="entry name" value="MS_channel_1st"/>
</dbReference>
<dbReference type="Pfam" id="PF00924">
    <property type="entry name" value="MS_channel_2nd"/>
    <property type="match status" value="1"/>
</dbReference>
<dbReference type="InterPro" id="IPR023408">
    <property type="entry name" value="MscS_beta-dom_sf"/>
</dbReference>
<dbReference type="InterPro" id="IPR006685">
    <property type="entry name" value="MscS_channel_2nd"/>
</dbReference>
<sequence>MNDLQELLLDLQSPAIALELAGLALCLALAWGLSWALGRGATARGSILFGRRLVDGVLFPALALVFTYDLKLVLMKMQRVPVLKMALPVLMSLVLIRLIARVLAAVFPNSRGARILEQVVSWLAWALAVLWITGWWGPMMEELDGLQFMLGKTRISVSHVLEVVFTSGFVLVLALWLSATLEQRVLNRAFEDLSMRKVAANAMRVLLLVIGTLFALSSLGFDLTALSVLGGALGVGIGFGLQKLAANYVSGFVILLERSLRIGDFVRVDGFEGRVTDIKTRYTLVRASNGSEAVVPNELLLTQRVENLSLESRHMLQTCTFWVGLESDVDRVQTLLTQAALSAEWVLSVPAPQALLGEVAPQGLRFNLNFWMEDPVNGQSLTRSRVNIAALSALRAAGVVLVHSPQEVVLRHPA</sequence>
<dbReference type="Proteomes" id="UP000251341">
    <property type="component" value="Unassembled WGS sequence"/>
</dbReference>
<comment type="subcellular location">
    <subcellularLocation>
        <location evidence="1">Cell membrane</location>
        <topology evidence="1">Multi-pass membrane protein</topology>
    </subcellularLocation>
</comment>
<feature type="transmembrane region" description="Helical" evidence="7">
    <location>
        <begin position="86"/>
        <end position="107"/>
    </location>
</feature>
<dbReference type="AlphaFoldDB" id="A0A315ES98"/>
<dbReference type="SUPFAM" id="SSF82689">
    <property type="entry name" value="Mechanosensitive channel protein MscS (YggB), C-terminal domain"/>
    <property type="match status" value="1"/>
</dbReference>
<feature type="domain" description="Mechanosensitive ion channel MscS" evidence="8">
    <location>
        <begin position="244"/>
        <end position="309"/>
    </location>
</feature>
<evidence type="ECO:0000256" key="1">
    <source>
        <dbReference type="ARBA" id="ARBA00004651"/>
    </source>
</evidence>
<comment type="caution">
    <text evidence="11">The sequence shown here is derived from an EMBL/GenBank/DDBJ whole genome shotgun (WGS) entry which is preliminary data.</text>
</comment>
<feature type="transmembrane region" description="Helical" evidence="7">
    <location>
        <begin position="20"/>
        <end position="41"/>
    </location>
</feature>
<feature type="domain" description="Mechanosensitive ion channel MscS C-terminal" evidence="9">
    <location>
        <begin position="319"/>
        <end position="399"/>
    </location>
</feature>
<evidence type="ECO:0000259" key="8">
    <source>
        <dbReference type="Pfam" id="PF00924"/>
    </source>
</evidence>
<dbReference type="PANTHER" id="PTHR30347:SF1">
    <property type="entry name" value="MECHANOSENSITIVE CHANNEL MSCK"/>
    <property type="match status" value="1"/>
</dbReference>
<dbReference type="SUPFAM" id="SSF82861">
    <property type="entry name" value="Mechanosensitive channel protein MscS (YggB), transmembrane region"/>
    <property type="match status" value="1"/>
</dbReference>
<evidence type="ECO:0000259" key="9">
    <source>
        <dbReference type="Pfam" id="PF21082"/>
    </source>
</evidence>
<dbReference type="GO" id="GO:0008381">
    <property type="term" value="F:mechanosensitive monoatomic ion channel activity"/>
    <property type="evidence" value="ECO:0007669"/>
    <property type="project" value="UniProtKB-ARBA"/>
</dbReference>
<evidence type="ECO:0000259" key="10">
    <source>
        <dbReference type="Pfam" id="PF21088"/>
    </source>
</evidence>
<feature type="domain" description="Mechanosensitive ion channel transmembrane helices 2/3" evidence="10">
    <location>
        <begin position="204"/>
        <end position="242"/>
    </location>
</feature>
<dbReference type="InterPro" id="IPR010920">
    <property type="entry name" value="LSM_dom_sf"/>
</dbReference>
<comment type="similarity">
    <text evidence="2">Belongs to the MscS (TC 1.A.23) family.</text>
</comment>
<feature type="transmembrane region" description="Helical" evidence="7">
    <location>
        <begin position="157"/>
        <end position="177"/>
    </location>
</feature>
<keyword evidence="4 7" id="KW-0812">Transmembrane</keyword>
<dbReference type="PANTHER" id="PTHR30347">
    <property type="entry name" value="POTASSIUM CHANNEL RELATED"/>
    <property type="match status" value="1"/>
</dbReference>
<dbReference type="InterPro" id="IPR011066">
    <property type="entry name" value="MscS_channel_C_sf"/>
</dbReference>
<reference evidence="11 12" key="1">
    <citation type="submission" date="2017-04" db="EMBL/GenBank/DDBJ databases">
        <title>Unexpected and diverse lifestyles within the genus Limnohabitans.</title>
        <authorList>
            <person name="Kasalicky V."/>
            <person name="Mehrshad M."/>
            <person name="Andrei S.-A."/>
            <person name="Salcher M."/>
            <person name="Kratochvilova H."/>
            <person name="Simek K."/>
            <person name="Ghai R."/>
        </authorList>
    </citation>
    <scope>NUCLEOTIDE SEQUENCE [LARGE SCALE GENOMIC DNA]</scope>
    <source>
        <strain evidence="11 12">MWH-C5</strain>
    </source>
</reference>
<keyword evidence="12" id="KW-1185">Reference proteome</keyword>
<dbReference type="Gene3D" id="3.30.70.100">
    <property type="match status" value="1"/>
</dbReference>
<gene>
    <name evidence="11" type="ORF">B9Z44_11350</name>
</gene>
<proteinExistence type="inferred from homology"/>
<feature type="transmembrane region" description="Helical" evidence="7">
    <location>
        <begin position="198"/>
        <end position="217"/>
    </location>
</feature>
<feature type="transmembrane region" description="Helical" evidence="7">
    <location>
        <begin position="53"/>
        <end position="74"/>
    </location>
</feature>